<feature type="chain" id="PRO_5031467111" description="Amidase domain-containing protein" evidence="1">
    <location>
        <begin position="28"/>
        <end position="558"/>
    </location>
</feature>
<feature type="domain" description="Amidase" evidence="2">
    <location>
        <begin position="54"/>
        <end position="479"/>
    </location>
</feature>
<dbReference type="InterPro" id="IPR036928">
    <property type="entry name" value="AS_sf"/>
</dbReference>
<dbReference type="AlphaFoldDB" id="A0A803NF88"/>
<dbReference type="PANTHER" id="PTHR42678:SF25">
    <property type="entry name" value="AMIDASE C869.01"/>
    <property type="match status" value="1"/>
</dbReference>
<dbReference type="EMBL" id="UZAU01000018">
    <property type="status" value="NOT_ANNOTATED_CDS"/>
    <property type="molecule type" value="Genomic_DNA"/>
</dbReference>
<dbReference type="EnsemblPlants" id="evm.model.01.1011">
    <property type="protein sequence ID" value="cds.evm.model.01.1011"/>
    <property type="gene ID" value="evm.TU.01.1011"/>
</dbReference>
<accession>A0A803NF88</accession>
<evidence type="ECO:0000313" key="4">
    <source>
        <dbReference type="Proteomes" id="UP000596661"/>
    </source>
</evidence>
<dbReference type="SUPFAM" id="SSF75304">
    <property type="entry name" value="Amidase signature (AS) enzymes"/>
    <property type="match status" value="1"/>
</dbReference>
<keyword evidence="4" id="KW-1185">Reference proteome</keyword>
<protein>
    <recommendedName>
        <fullName evidence="2">Amidase domain-containing protein</fullName>
    </recommendedName>
</protein>
<dbReference type="OMA" id="VEMIHGE"/>
<proteinExistence type="predicted"/>
<dbReference type="Pfam" id="PF01425">
    <property type="entry name" value="Amidase"/>
    <property type="match status" value="1"/>
</dbReference>
<sequence>MAVKKPASPLCLPFITCLIVIISHTNGQDFTFHEATIEDIQKAFAENRLTSRKLVEFYLSQIETLNIILRSVVEVNPEALDLADEADRRRKDDLNRSSLGLLNGIPVLLKDTIATKDKLNTTAGSYALLGSVVGRDAGVVERLRAAGAIILGKASLSEWYSFRALGHVPNGWCARAGQGVNPYVASGDPCGSSSGSAISVASNMVSVSIGSETHGSILCPADHNSVVGFKPTVGLTSRAGVIPVLPPHDTVGTLSRTVSDAVYVLDAIVGYDQRDHEATKEATKFIPLGGYRQFLKLDGLNGKILGVVRKPFVDPIKNPSLSEAFESHLNILRQGGATIVDNLEIENIKTVMNPGKSGELTSMLAEFKLAINDYLKELVVSPVRSLADIIAFNEEHPDLVRISSQSDSKKEDYFLFEFGFFFPIQEKIKEYGQATFIKSEKTNGIGDKEMKAAELMKNLSRDGFEKLMIENELDALVTPGTGAISVLALGGYPGITVPAGYDDKGMPFGLCFGGLKGTERKLIQAAYAFEQATLIRRPPFPRSNPLPLVENEGLFKSW</sequence>
<gene>
    <name evidence="3" type="primary">LOC115704477</name>
</gene>
<dbReference type="Gramene" id="evm.model.01.1011">
    <property type="protein sequence ID" value="cds.evm.model.01.1011"/>
    <property type="gene ID" value="evm.TU.01.1011"/>
</dbReference>
<dbReference type="Proteomes" id="UP000596661">
    <property type="component" value="Chromosome 1"/>
</dbReference>
<dbReference type="PANTHER" id="PTHR42678">
    <property type="entry name" value="AMIDASE"/>
    <property type="match status" value="1"/>
</dbReference>
<dbReference type="InterPro" id="IPR023631">
    <property type="entry name" value="Amidase_dom"/>
</dbReference>
<evidence type="ECO:0000259" key="2">
    <source>
        <dbReference type="Pfam" id="PF01425"/>
    </source>
</evidence>
<evidence type="ECO:0000256" key="1">
    <source>
        <dbReference type="SAM" id="SignalP"/>
    </source>
</evidence>
<reference evidence="3" key="2">
    <citation type="submission" date="2021-03" db="UniProtKB">
        <authorList>
            <consortium name="EnsemblPlants"/>
        </authorList>
    </citation>
    <scope>IDENTIFICATION</scope>
</reference>
<organism evidence="3 4">
    <name type="scientific">Cannabis sativa</name>
    <name type="common">Hemp</name>
    <name type="synonym">Marijuana</name>
    <dbReference type="NCBI Taxonomy" id="3483"/>
    <lineage>
        <taxon>Eukaryota</taxon>
        <taxon>Viridiplantae</taxon>
        <taxon>Streptophyta</taxon>
        <taxon>Embryophyta</taxon>
        <taxon>Tracheophyta</taxon>
        <taxon>Spermatophyta</taxon>
        <taxon>Magnoliopsida</taxon>
        <taxon>eudicotyledons</taxon>
        <taxon>Gunneridae</taxon>
        <taxon>Pentapetalae</taxon>
        <taxon>rosids</taxon>
        <taxon>fabids</taxon>
        <taxon>Rosales</taxon>
        <taxon>Cannabaceae</taxon>
        <taxon>Cannabis</taxon>
    </lineage>
</organism>
<feature type="signal peptide" evidence="1">
    <location>
        <begin position="1"/>
        <end position="27"/>
    </location>
</feature>
<name>A0A803NF88_CANSA</name>
<keyword evidence="1" id="KW-0732">Signal</keyword>
<reference evidence="3" key="1">
    <citation type="submission" date="2018-11" db="EMBL/GenBank/DDBJ databases">
        <authorList>
            <person name="Grassa J C."/>
        </authorList>
    </citation>
    <scope>NUCLEOTIDE SEQUENCE [LARGE SCALE GENOMIC DNA]</scope>
</reference>
<dbReference type="Gene3D" id="3.90.1300.10">
    <property type="entry name" value="Amidase signature (AS) domain"/>
    <property type="match status" value="1"/>
</dbReference>
<evidence type="ECO:0000313" key="3">
    <source>
        <dbReference type="EnsemblPlants" id="cds.evm.model.01.1011"/>
    </source>
</evidence>